<evidence type="ECO:0000256" key="1">
    <source>
        <dbReference type="SAM" id="MobiDB-lite"/>
    </source>
</evidence>
<reference evidence="3" key="1">
    <citation type="submission" date="2022-08" db="EMBL/GenBank/DDBJ databases">
        <authorList>
            <consortium name="DOE Joint Genome Institute"/>
            <person name="Min B."/>
            <person name="Riley R."/>
            <person name="Sierra-Patev S."/>
            <person name="Naranjo-Ortiz M."/>
            <person name="Looney B."/>
            <person name="Konkel Z."/>
            <person name="Slot J.C."/>
            <person name="Sakamoto Y."/>
            <person name="Steenwyk J.L."/>
            <person name="Rokas A."/>
            <person name="Carro J."/>
            <person name="Camarero S."/>
            <person name="Ferreira P."/>
            <person name="Molpeceres G."/>
            <person name="Ruiz-Duenas F.J."/>
            <person name="Serrano A."/>
            <person name="Henrissat B."/>
            <person name="Drula E."/>
            <person name="Hughes K.W."/>
            <person name="Mata J.L."/>
            <person name="Ishikawa N.K."/>
            <person name="Vargas-Isla R."/>
            <person name="Ushijima S."/>
            <person name="Smith C.A."/>
            <person name="Ahrendt S."/>
            <person name="Andreopoulos W."/>
            <person name="He G."/>
            <person name="Labutti K."/>
            <person name="Lipzen A."/>
            <person name="Ng V."/>
            <person name="Sandor L."/>
            <person name="Barry K."/>
            <person name="Martinez A.T."/>
            <person name="Xiao Y."/>
            <person name="Gibbons J.G."/>
            <person name="Terashima K."/>
            <person name="Hibbett D.S."/>
            <person name="Grigoriev I.V."/>
        </authorList>
    </citation>
    <scope>NUCLEOTIDE SEQUENCE</scope>
    <source>
        <strain evidence="3">Sp2 HRB7682 ss15</strain>
    </source>
</reference>
<comment type="caution">
    <text evidence="3">The sequence shown here is derived from an EMBL/GenBank/DDBJ whole genome shotgun (WGS) entry which is preliminary data.</text>
</comment>
<evidence type="ECO:0000313" key="4">
    <source>
        <dbReference type="Proteomes" id="UP001150238"/>
    </source>
</evidence>
<feature type="compositionally biased region" description="Basic residues" evidence="1">
    <location>
        <begin position="202"/>
        <end position="212"/>
    </location>
</feature>
<accession>A0A9W9DWR4</accession>
<gene>
    <name evidence="3" type="ORF">C8J55DRAFT_505503</name>
</gene>
<feature type="region of interest" description="Disordered" evidence="1">
    <location>
        <begin position="201"/>
        <end position="239"/>
    </location>
</feature>
<proteinExistence type="predicted"/>
<sequence length="239" mass="26902">MLPSTLYPARSSFAVLLLLLLSVVFEVMVMATPIAVRNAIANPSQRVGHLKHLGQCDVTLRRRDNKGKSIASKSLEDDEDWYLYISTVKGFYAKLVPESNDQWNVLSTDRASKRGIKLGHIVFQQTELRDDLYKEILALALPPNCGKYKAIDMILQYIGADERKAKGIVFNPEKGDPWQIYTAMTNPEGYTGDIYTKLPIGQKRKKSTSTRKPKPETWDMVWKSQDGGAEGSNATHGYY</sequence>
<reference evidence="3" key="2">
    <citation type="journal article" date="2023" name="Proc. Natl. Acad. Sci. U.S.A.">
        <title>A global phylogenomic analysis of the shiitake genus Lentinula.</title>
        <authorList>
            <person name="Sierra-Patev S."/>
            <person name="Min B."/>
            <person name="Naranjo-Ortiz M."/>
            <person name="Looney B."/>
            <person name="Konkel Z."/>
            <person name="Slot J.C."/>
            <person name="Sakamoto Y."/>
            <person name="Steenwyk J.L."/>
            <person name="Rokas A."/>
            <person name="Carro J."/>
            <person name="Camarero S."/>
            <person name="Ferreira P."/>
            <person name="Molpeceres G."/>
            <person name="Ruiz-Duenas F.J."/>
            <person name="Serrano A."/>
            <person name="Henrissat B."/>
            <person name="Drula E."/>
            <person name="Hughes K.W."/>
            <person name="Mata J.L."/>
            <person name="Ishikawa N.K."/>
            <person name="Vargas-Isla R."/>
            <person name="Ushijima S."/>
            <person name="Smith C.A."/>
            <person name="Donoghue J."/>
            <person name="Ahrendt S."/>
            <person name="Andreopoulos W."/>
            <person name="He G."/>
            <person name="LaButti K."/>
            <person name="Lipzen A."/>
            <person name="Ng V."/>
            <person name="Riley R."/>
            <person name="Sandor L."/>
            <person name="Barry K."/>
            <person name="Martinez A.T."/>
            <person name="Xiao Y."/>
            <person name="Gibbons J.G."/>
            <person name="Terashima K."/>
            <person name="Grigoriev I.V."/>
            <person name="Hibbett D."/>
        </authorList>
    </citation>
    <scope>NUCLEOTIDE SEQUENCE</scope>
    <source>
        <strain evidence="3">Sp2 HRB7682 ss15</strain>
    </source>
</reference>
<evidence type="ECO:0000313" key="3">
    <source>
        <dbReference type="EMBL" id="KAJ4489608.1"/>
    </source>
</evidence>
<dbReference type="AlphaFoldDB" id="A0A9W9DWR4"/>
<feature type="chain" id="PRO_5040748568" evidence="2">
    <location>
        <begin position="32"/>
        <end position="239"/>
    </location>
</feature>
<protein>
    <submittedName>
        <fullName evidence="3">Uncharacterized protein</fullName>
    </submittedName>
</protein>
<feature type="signal peptide" evidence="2">
    <location>
        <begin position="1"/>
        <end position="31"/>
    </location>
</feature>
<keyword evidence="2" id="KW-0732">Signal</keyword>
<dbReference type="Proteomes" id="UP001150238">
    <property type="component" value="Unassembled WGS sequence"/>
</dbReference>
<name>A0A9W9DWR4_9AGAR</name>
<organism evidence="3 4">
    <name type="scientific">Lentinula lateritia</name>
    <dbReference type="NCBI Taxonomy" id="40482"/>
    <lineage>
        <taxon>Eukaryota</taxon>
        <taxon>Fungi</taxon>
        <taxon>Dikarya</taxon>
        <taxon>Basidiomycota</taxon>
        <taxon>Agaricomycotina</taxon>
        <taxon>Agaricomycetes</taxon>
        <taxon>Agaricomycetidae</taxon>
        <taxon>Agaricales</taxon>
        <taxon>Marasmiineae</taxon>
        <taxon>Omphalotaceae</taxon>
        <taxon>Lentinula</taxon>
    </lineage>
</organism>
<dbReference type="EMBL" id="JANVFS010000007">
    <property type="protein sequence ID" value="KAJ4489608.1"/>
    <property type="molecule type" value="Genomic_DNA"/>
</dbReference>
<evidence type="ECO:0000256" key="2">
    <source>
        <dbReference type="SAM" id="SignalP"/>
    </source>
</evidence>